<sequence>MDIFKVLGEMGSLKSAIGRAYTQATDTTSSTSLNGTCEQYFRVEIYHQSGKVTTQEFKELNQAMQSYSHQLANYGKRKLRVYAVQPSGESLIVSHR</sequence>
<proteinExistence type="predicted"/>
<name>E0U7A4_GLOV7</name>
<keyword evidence="2" id="KW-1185">Reference proteome</keyword>
<dbReference type="Proteomes" id="UP000008206">
    <property type="component" value="Chromosome"/>
</dbReference>
<evidence type="ECO:0000313" key="2">
    <source>
        <dbReference type="Proteomes" id="UP000008206"/>
    </source>
</evidence>
<dbReference type="RefSeq" id="WP_013320601.1">
    <property type="nucleotide sequence ID" value="NC_014501.1"/>
</dbReference>
<organism evidence="1 2">
    <name type="scientific">Gloeothece verrucosa (strain PCC 7822)</name>
    <name type="common">Cyanothece sp. (strain PCC 7822)</name>
    <dbReference type="NCBI Taxonomy" id="497965"/>
    <lineage>
        <taxon>Bacteria</taxon>
        <taxon>Bacillati</taxon>
        <taxon>Cyanobacteriota</taxon>
        <taxon>Cyanophyceae</taxon>
        <taxon>Oscillatoriophycideae</taxon>
        <taxon>Chroococcales</taxon>
        <taxon>Aphanothecaceae</taxon>
        <taxon>Gloeothece</taxon>
        <taxon>Gloeothece verrucosa</taxon>
    </lineage>
</organism>
<gene>
    <name evidence="1" type="ordered locus">Cyan7822_0446</name>
</gene>
<protein>
    <submittedName>
        <fullName evidence="1">Uncharacterized protein</fullName>
    </submittedName>
</protein>
<dbReference type="AlphaFoldDB" id="E0U7A4"/>
<evidence type="ECO:0000313" key="1">
    <source>
        <dbReference type="EMBL" id="ADN12491.1"/>
    </source>
</evidence>
<reference evidence="2" key="1">
    <citation type="journal article" date="2011" name="MBio">
        <title>Novel metabolic attributes of the genus Cyanothece, comprising a group of unicellular nitrogen-fixing Cyanobacteria.</title>
        <authorList>
            <person name="Bandyopadhyay A."/>
            <person name="Elvitigala T."/>
            <person name="Welsh E."/>
            <person name="Stockel J."/>
            <person name="Liberton M."/>
            <person name="Min H."/>
            <person name="Sherman L.A."/>
            <person name="Pakrasi H.B."/>
        </authorList>
    </citation>
    <scope>NUCLEOTIDE SEQUENCE [LARGE SCALE GENOMIC DNA]</scope>
    <source>
        <strain evidence="2">PCC 7822</strain>
    </source>
</reference>
<dbReference type="HOGENOM" id="CLU_2355055_0_0_3"/>
<dbReference type="EMBL" id="CP002198">
    <property type="protein sequence ID" value="ADN12491.1"/>
    <property type="molecule type" value="Genomic_DNA"/>
</dbReference>
<dbReference type="KEGG" id="cyj:Cyan7822_0446"/>
<accession>E0U7A4</accession>